<accession>A0ABR3EYS9</accession>
<sequence>MDHEELQGTHTPMKPLFIIQYYFAGAIAVMVQMFYCWRIYRISKSVVIPVLLAASGWPSFLLINVSSTVILVRKFGFQDLPDRKEVGFDGSNVDHHHLFGSVVRHCDIGSDDTLLAALEERDKKVHEYDQPHDPIHVHYRDSREYMCRDVADMCKRIALIREIYHLISEIIRRNTPCGRFYTNSLLISLNGRQYIVDGAFPRVGFNLPRNQLRQGR</sequence>
<feature type="transmembrane region" description="Helical" evidence="1">
    <location>
        <begin position="46"/>
        <end position="72"/>
    </location>
</feature>
<organism evidence="2 3">
    <name type="scientific">Marasmius crinis-equi</name>
    <dbReference type="NCBI Taxonomy" id="585013"/>
    <lineage>
        <taxon>Eukaryota</taxon>
        <taxon>Fungi</taxon>
        <taxon>Dikarya</taxon>
        <taxon>Basidiomycota</taxon>
        <taxon>Agaricomycotina</taxon>
        <taxon>Agaricomycetes</taxon>
        <taxon>Agaricomycetidae</taxon>
        <taxon>Agaricales</taxon>
        <taxon>Marasmiineae</taxon>
        <taxon>Marasmiaceae</taxon>
        <taxon>Marasmius</taxon>
    </lineage>
</organism>
<dbReference type="EMBL" id="JBAHYK010001418">
    <property type="protein sequence ID" value="KAL0568088.1"/>
    <property type="molecule type" value="Genomic_DNA"/>
</dbReference>
<gene>
    <name evidence="2" type="ORF">V5O48_013903</name>
</gene>
<keyword evidence="1" id="KW-0472">Membrane</keyword>
<keyword evidence="1" id="KW-1133">Transmembrane helix</keyword>
<dbReference type="Proteomes" id="UP001465976">
    <property type="component" value="Unassembled WGS sequence"/>
</dbReference>
<evidence type="ECO:0000313" key="2">
    <source>
        <dbReference type="EMBL" id="KAL0568088.1"/>
    </source>
</evidence>
<evidence type="ECO:0000256" key="1">
    <source>
        <dbReference type="SAM" id="Phobius"/>
    </source>
</evidence>
<feature type="non-terminal residue" evidence="2">
    <location>
        <position position="216"/>
    </location>
</feature>
<protein>
    <submittedName>
        <fullName evidence="2">Uncharacterized protein</fullName>
    </submittedName>
</protein>
<keyword evidence="1" id="KW-0812">Transmembrane</keyword>
<reference evidence="2 3" key="1">
    <citation type="submission" date="2024-02" db="EMBL/GenBank/DDBJ databases">
        <title>A draft genome for the cacao thread blight pathogen Marasmius crinis-equi.</title>
        <authorList>
            <person name="Cohen S.P."/>
            <person name="Baruah I.K."/>
            <person name="Amoako-Attah I."/>
            <person name="Bukari Y."/>
            <person name="Meinhardt L.W."/>
            <person name="Bailey B.A."/>
        </authorList>
    </citation>
    <scope>NUCLEOTIDE SEQUENCE [LARGE SCALE GENOMIC DNA]</scope>
    <source>
        <strain evidence="2 3">GH-76</strain>
    </source>
</reference>
<proteinExistence type="predicted"/>
<feature type="transmembrane region" description="Helical" evidence="1">
    <location>
        <begin position="21"/>
        <end position="40"/>
    </location>
</feature>
<keyword evidence="3" id="KW-1185">Reference proteome</keyword>
<comment type="caution">
    <text evidence="2">The sequence shown here is derived from an EMBL/GenBank/DDBJ whole genome shotgun (WGS) entry which is preliminary data.</text>
</comment>
<name>A0ABR3EYS9_9AGAR</name>
<evidence type="ECO:0000313" key="3">
    <source>
        <dbReference type="Proteomes" id="UP001465976"/>
    </source>
</evidence>